<dbReference type="AlphaFoldDB" id="C6X920"/>
<feature type="transmembrane region" description="Helical" evidence="1">
    <location>
        <begin position="53"/>
        <end position="71"/>
    </location>
</feature>
<dbReference type="EMBL" id="CP001674">
    <property type="protein sequence ID" value="ACT49640.1"/>
    <property type="molecule type" value="Genomic_DNA"/>
</dbReference>
<proteinExistence type="predicted"/>
<feature type="transmembrane region" description="Helical" evidence="1">
    <location>
        <begin position="222"/>
        <end position="245"/>
    </location>
</feature>
<evidence type="ECO:0008006" key="4">
    <source>
        <dbReference type="Google" id="ProtNLM"/>
    </source>
</evidence>
<feature type="transmembrane region" description="Helical" evidence="1">
    <location>
        <begin position="184"/>
        <end position="216"/>
    </location>
</feature>
<dbReference type="OrthoDB" id="8538383at2"/>
<dbReference type="eggNOG" id="COG5473">
    <property type="taxonomic scope" value="Bacteria"/>
</dbReference>
<reference evidence="2 3" key="2">
    <citation type="journal article" date="2011" name="J. Bacteriol.">
        <title>Genomes of three methylotrophs from a single niche uncover genetic and metabolic divergence of Methylophilaceae.</title>
        <authorList>
            <person name="Lapidus A."/>
            <person name="Clum A."/>
            <person name="Labutti K."/>
            <person name="Kaluzhnaya M.G."/>
            <person name="Lim S."/>
            <person name="Beck D.A."/>
            <person name="Glavina Del Rio T."/>
            <person name="Nolan M."/>
            <person name="Mavromatis K."/>
            <person name="Huntemann M."/>
            <person name="Lucas S."/>
            <person name="Lidstrom M.E."/>
            <person name="Ivanova N."/>
            <person name="Chistoserdova L."/>
        </authorList>
    </citation>
    <scope>NUCLEOTIDE SEQUENCE [LARGE SCALE GENOMIC DNA]</scope>
    <source>
        <strain evidence="2 3">SIP3-4</strain>
    </source>
</reference>
<dbReference type="KEGG" id="mei:Msip34_0392"/>
<evidence type="ECO:0000313" key="2">
    <source>
        <dbReference type="EMBL" id="ACT49640.1"/>
    </source>
</evidence>
<evidence type="ECO:0000256" key="1">
    <source>
        <dbReference type="SAM" id="Phobius"/>
    </source>
</evidence>
<feature type="transmembrane region" description="Helical" evidence="1">
    <location>
        <begin position="27"/>
        <end position="47"/>
    </location>
</feature>
<feature type="transmembrane region" description="Helical" evidence="1">
    <location>
        <begin position="92"/>
        <end position="113"/>
    </location>
</feature>
<feature type="transmembrane region" description="Helical" evidence="1">
    <location>
        <begin position="140"/>
        <end position="163"/>
    </location>
</feature>
<dbReference type="STRING" id="582744.Msip34_0392"/>
<name>C6X920_METGS</name>
<dbReference type="InterPro" id="IPR047798">
    <property type="entry name" value="BPSS1780-like"/>
</dbReference>
<keyword evidence="1" id="KW-0812">Transmembrane</keyword>
<keyword evidence="1" id="KW-1133">Transmembrane helix</keyword>
<gene>
    <name evidence="2" type="ordered locus">Msip34_0392</name>
</gene>
<dbReference type="RefSeq" id="WP_013441215.1">
    <property type="nucleotide sequence ID" value="NC_012969.1"/>
</dbReference>
<organism evidence="2 3">
    <name type="scientific">Methylovorus glucosotrophus (strain SIP3-4)</name>
    <dbReference type="NCBI Taxonomy" id="582744"/>
    <lineage>
        <taxon>Bacteria</taxon>
        <taxon>Pseudomonadati</taxon>
        <taxon>Pseudomonadota</taxon>
        <taxon>Betaproteobacteria</taxon>
        <taxon>Nitrosomonadales</taxon>
        <taxon>Methylophilaceae</taxon>
        <taxon>Methylovorus</taxon>
    </lineage>
</organism>
<evidence type="ECO:0000313" key="3">
    <source>
        <dbReference type="Proteomes" id="UP000002743"/>
    </source>
</evidence>
<sequence length="265" mass="28933">MFKRSAKEAFHWVKDCLSIFRQNPAMWMLVALSYVLLFMVIPAMVFLPVILKLLVVIMGPFFLVLALTLYREADYGRDTEFSDIVAQVKPQIGKLVALGGACMVYGILISYVTSGDMQALDDMVNAKADAEALATRAVPLAIKMLVLMTPIFMSTWFAPMLVAHHQFSVWKAIKSSIAGCLTSVLSLTFAWILLTAGLALCMMATGIVVALVTAIIKPVGLILTSLTLLAFLLLATSLMLGLQYVSYRDIFAKKLDAKALEPSAA</sequence>
<protein>
    <recommendedName>
        <fullName evidence="4">Transmembrane protein</fullName>
    </recommendedName>
</protein>
<dbReference type="NCBIfam" id="NF041043">
    <property type="entry name" value="BPSS1780_fam"/>
    <property type="match status" value="1"/>
</dbReference>
<accession>C6X920</accession>
<keyword evidence="3" id="KW-1185">Reference proteome</keyword>
<reference evidence="3" key="1">
    <citation type="submission" date="2009-07" db="EMBL/GenBank/DDBJ databases">
        <title>Complete sequence of chromosome of Methylovorus sp. SIP3-4.</title>
        <authorList>
            <person name="Lucas S."/>
            <person name="Copeland A."/>
            <person name="Lapidus A."/>
            <person name="Glavina del Rio T."/>
            <person name="Tice H."/>
            <person name="Bruce D."/>
            <person name="Goodwin L."/>
            <person name="Pitluck S."/>
            <person name="Clum A."/>
            <person name="Larimer F."/>
            <person name="Land M."/>
            <person name="Hauser L."/>
            <person name="Kyrpides N."/>
            <person name="Mikhailova N."/>
            <person name="Kayluzhnaya M."/>
            <person name="Chistoserdova L."/>
        </authorList>
    </citation>
    <scope>NUCLEOTIDE SEQUENCE [LARGE SCALE GENOMIC DNA]</scope>
    <source>
        <strain evidence="3">SIP3-4</strain>
    </source>
</reference>
<dbReference type="Proteomes" id="UP000002743">
    <property type="component" value="Chromosome"/>
</dbReference>
<dbReference type="HOGENOM" id="CLU_1068773_0_0_4"/>
<keyword evidence="1" id="KW-0472">Membrane</keyword>